<dbReference type="Pfam" id="PF05229">
    <property type="entry name" value="SCPU"/>
    <property type="match status" value="1"/>
</dbReference>
<reference evidence="3" key="1">
    <citation type="submission" date="2014-12" db="EMBL/GenBank/DDBJ databases">
        <title>The draft genome of the Tatumella morbirosei type strain, LMG23360T isolated from pineapple rot.</title>
        <authorList>
            <person name="Smits T.H."/>
            <person name="Palmer M."/>
            <person name="Venter S.N."/>
            <person name="Duffy B."/>
            <person name="Steenkamp E.T."/>
            <person name="Chan W.Y."/>
            <person name="Coutinho T.A."/>
            <person name="Coetzee M.P."/>
            <person name="De Maayer P."/>
        </authorList>
    </citation>
    <scope>NUCLEOTIDE SEQUENCE [LARGE SCALE GENOMIC DNA]</scope>
    <source>
        <strain evidence="3">LMG 23360</strain>
    </source>
</reference>
<feature type="signal peptide" evidence="1">
    <location>
        <begin position="1"/>
        <end position="26"/>
    </location>
</feature>
<dbReference type="InterPro" id="IPR007893">
    <property type="entry name" value="Spore_coat_U/FanG"/>
</dbReference>
<dbReference type="SMART" id="SM00972">
    <property type="entry name" value="SCPU"/>
    <property type="match status" value="1"/>
</dbReference>
<comment type="caution">
    <text evidence="3">The sequence shown here is derived from an EMBL/GenBank/DDBJ whole genome shotgun (WGS) entry which is preliminary data.</text>
</comment>
<feature type="chain" id="PRO_5001918194" evidence="1">
    <location>
        <begin position="27"/>
        <end position="187"/>
    </location>
</feature>
<accession>A0A095T6I8</accession>
<dbReference type="RefSeq" id="WP_038022229.1">
    <property type="nucleotide sequence ID" value="NZ_JPKR02000003.1"/>
</dbReference>
<keyword evidence="1" id="KW-0732">Signal</keyword>
<dbReference type="EMBL" id="JPKR02000003">
    <property type="protein sequence ID" value="KGD72531.2"/>
    <property type="molecule type" value="Genomic_DNA"/>
</dbReference>
<proteinExistence type="predicted"/>
<sequence>MKINKMLLCALGYALTTSVVPSVASAAEGTLSGQVGVQVTIKEGCAVTNGSSSSGTNSWGTLNFGTYSDLTAAINGTVLGSDGTNAVTITCTEGLTPTMTLDGGLNEASDVRNMVNTSGTTTTDIAYHLYSDANHTSEIEPGGQVSLTADGTAQSIPIYGRIVPDGQTTTTPASGTYSDTVTATLSW</sequence>
<evidence type="ECO:0000313" key="3">
    <source>
        <dbReference type="EMBL" id="KGD72531.2"/>
    </source>
</evidence>
<evidence type="ECO:0000313" key="4">
    <source>
        <dbReference type="Proteomes" id="UP000029577"/>
    </source>
</evidence>
<dbReference type="OrthoDB" id="6506871at2"/>
<dbReference type="Proteomes" id="UP000029577">
    <property type="component" value="Unassembled WGS sequence"/>
</dbReference>
<dbReference type="eggNOG" id="COG5430">
    <property type="taxonomic scope" value="Bacteria"/>
</dbReference>
<dbReference type="InterPro" id="IPR053167">
    <property type="entry name" value="Spore_coat_component"/>
</dbReference>
<dbReference type="STRING" id="642227.HA49_17650"/>
<gene>
    <name evidence="3" type="ORF">HA49_17650</name>
</gene>
<dbReference type="PANTHER" id="PTHR37089">
    <property type="entry name" value="PROTEIN U-RELATED"/>
    <property type="match status" value="1"/>
</dbReference>
<organism evidence="3 4">
    <name type="scientific">Tatumella morbirosei</name>
    <dbReference type="NCBI Taxonomy" id="642227"/>
    <lineage>
        <taxon>Bacteria</taxon>
        <taxon>Pseudomonadati</taxon>
        <taxon>Pseudomonadota</taxon>
        <taxon>Gammaproteobacteria</taxon>
        <taxon>Enterobacterales</taxon>
        <taxon>Erwiniaceae</taxon>
        <taxon>Tatumella</taxon>
    </lineage>
</organism>
<protein>
    <submittedName>
        <fullName evidence="3">Spore coat protein U</fullName>
    </submittedName>
</protein>
<evidence type="ECO:0000259" key="2">
    <source>
        <dbReference type="Pfam" id="PF05229"/>
    </source>
</evidence>
<name>A0A095T6I8_9GAMM</name>
<keyword evidence="4" id="KW-1185">Reference proteome</keyword>
<feature type="domain" description="Spore coat protein U/FanG" evidence="2">
    <location>
        <begin position="33"/>
        <end position="184"/>
    </location>
</feature>
<dbReference type="PANTHER" id="PTHR37089:SF4">
    <property type="entry name" value="EXPORTED PROTEIN"/>
    <property type="match status" value="1"/>
</dbReference>
<evidence type="ECO:0000256" key="1">
    <source>
        <dbReference type="SAM" id="SignalP"/>
    </source>
</evidence>
<dbReference type="AlphaFoldDB" id="A0A095T6I8"/>